<evidence type="ECO:0000313" key="2">
    <source>
        <dbReference type="Proteomes" id="UP000274504"/>
    </source>
</evidence>
<sequence length="554" mass="63743">MQKSFPKEKVVQVYEKFFAGQDITSGRAEFWDEFFLLRVNIKVLLSYFDKVSLDRIVDLKVHLSRFYNECLQKALNTSHWQRIANALQTADCLMLGAFRTKVLDINPADKLKLLIPTERLFPSKVEYMNLCTMSFGNDWPPLLQELVVESLTIRCVLSDNVNDNPIFEWLLDERLFELLGTLISDTCLRRRFGVGACRLLGLISRYRWREFCLQINNLFLIKLTQVKDEILLNGISAVISFAISESTRKYNEYVQASGGVFSSISNMLSFRLQLKYPTLTALVDPLYRALPAPILAPSSVALNRRAKKRLGATNITLNIIHRIVVETHERWKIKSKKIRWLGGRKVDAQKQDFSVHDGLLLCLYVIICQNPRFPSLLSCSHIHIDTHQHNLLELNRGASMGKVNDFSDGELGPVSFPPSSLPLDPRNLMADLIEFASVVMQNIKDSPERLNRCSLCFKIMSQAVKNLSVCLFLHEYNIPFTIQLHRAHLRHRKSTVCLLDRSSTNTMAAVLQDLLVEFFCTHLMKSFPFEIHGYVVTNLYYIFLLYDFIVENHL</sequence>
<dbReference type="EMBL" id="UYSG01001758">
    <property type="protein sequence ID" value="VDL50374.1"/>
    <property type="molecule type" value="Genomic_DNA"/>
</dbReference>
<accession>A0A0R3SHT5</accession>
<dbReference type="PANTHER" id="PTHR13608:SF3">
    <property type="entry name" value="ARMADILLO-LIKE HELICAL DOMAIN-CONTAINING PROTEIN 3"/>
    <property type="match status" value="1"/>
</dbReference>
<dbReference type="Proteomes" id="UP000274504">
    <property type="component" value="Unassembled WGS sequence"/>
</dbReference>
<reference evidence="1 2" key="2">
    <citation type="submission" date="2018-11" db="EMBL/GenBank/DDBJ databases">
        <authorList>
            <consortium name="Pathogen Informatics"/>
        </authorList>
    </citation>
    <scope>NUCLEOTIDE SEQUENCE [LARGE SCALE GENOMIC DNA]</scope>
</reference>
<dbReference type="InterPro" id="IPR039868">
    <property type="entry name" value="ARMD3-like"/>
</dbReference>
<reference evidence="3" key="1">
    <citation type="submission" date="2017-02" db="UniProtKB">
        <authorList>
            <consortium name="WormBaseParasite"/>
        </authorList>
    </citation>
    <scope>IDENTIFICATION</scope>
</reference>
<name>A0A0R3SHT5_HYMDI</name>
<dbReference type="PANTHER" id="PTHR13608">
    <property type="entry name" value="ARMADILLO-LIKE HELICAL DOMAIN-CONTAINING PROTEIN 3"/>
    <property type="match status" value="1"/>
</dbReference>
<evidence type="ECO:0000313" key="3">
    <source>
        <dbReference type="WBParaSite" id="HDID_0000450001-mRNA-1"/>
    </source>
</evidence>
<dbReference type="GO" id="GO:0005829">
    <property type="term" value="C:cytosol"/>
    <property type="evidence" value="ECO:0007669"/>
    <property type="project" value="TreeGrafter"/>
</dbReference>
<dbReference type="STRING" id="6216.A0A0R3SHT5"/>
<proteinExistence type="predicted"/>
<evidence type="ECO:0000313" key="1">
    <source>
        <dbReference type="EMBL" id="VDL50374.1"/>
    </source>
</evidence>
<gene>
    <name evidence="1" type="ORF">HDID_LOCUS4498</name>
</gene>
<organism evidence="3">
    <name type="scientific">Hymenolepis diminuta</name>
    <name type="common">Rat tapeworm</name>
    <dbReference type="NCBI Taxonomy" id="6216"/>
    <lineage>
        <taxon>Eukaryota</taxon>
        <taxon>Metazoa</taxon>
        <taxon>Spiralia</taxon>
        <taxon>Lophotrochozoa</taxon>
        <taxon>Platyhelminthes</taxon>
        <taxon>Cestoda</taxon>
        <taxon>Eucestoda</taxon>
        <taxon>Cyclophyllidea</taxon>
        <taxon>Hymenolepididae</taxon>
        <taxon>Hymenolepis</taxon>
    </lineage>
</organism>
<protein>
    <submittedName>
        <fullName evidence="3">DUF1741 domain-containing protein</fullName>
    </submittedName>
</protein>
<dbReference type="AlphaFoldDB" id="A0A0R3SHT5"/>
<dbReference type="OrthoDB" id="2012278at2759"/>
<dbReference type="WBParaSite" id="HDID_0000450001-mRNA-1">
    <property type="protein sequence ID" value="HDID_0000450001-mRNA-1"/>
    <property type="gene ID" value="HDID_0000450001"/>
</dbReference>